<organism evidence="1 2">
    <name type="scientific">Smallanthus sonchifolius</name>
    <dbReference type="NCBI Taxonomy" id="185202"/>
    <lineage>
        <taxon>Eukaryota</taxon>
        <taxon>Viridiplantae</taxon>
        <taxon>Streptophyta</taxon>
        <taxon>Embryophyta</taxon>
        <taxon>Tracheophyta</taxon>
        <taxon>Spermatophyta</taxon>
        <taxon>Magnoliopsida</taxon>
        <taxon>eudicotyledons</taxon>
        <taxon>Gunneridae</taxon>
        <taxon>Pentapetalae</taxon>
        <taxon>asterids</taxon>
        <taxon>campanulids</taxon>
        <taxon>Asterales</taxon>
        <taxon>Asteraceae</taxon>
        <taxon>Asteroideae</taxon>
        <taxon>Heliantheae alliance</taxon>
        <taxon>Millerieae</taxon>
        <taxon>Smallanthus</taxon>
    </lineage>
</organism>
<name>A0ACB9DFT6_9ASTR</name>
<reference evidence="2" key="1">
    <citation type="journal article" date="2022" name="Mol. Ecol. Resour.">
        <title>The genomes of chicory, endive, great burdock and yacon provide insights into Asteraceae palaeo-polyploidization history and plant inulin production.</title>
        <authorList>
            <person name="Fan W."/>
            <person name="Wang S."/>
            <person name="Wang H."/>
            <person name="Wang A."/>
            <person name="Jiang F."/>
            <person name="Liu H."/>
            <person name="Zhao H."/>
            <person name="Xu D."/>
            <person name="Zhang Y."/>
        </authorList>
    </citation>
    <scope>NUCLEOTIDE SEQUENCE [LARGE SCALE GENOMIC DNA]</scope>
    <source>
        <strain evidence="2">cv. Yunnan</strain>
    </source>
</reference>
<keyword evidence="2" id="KW-1185">Reference proteome</keyword>
<dbReference type="Proteomes" id="UP001056120">
    <property type="component" value="Linkage Group LG19"/>
</dbReference>
<sequence length="135" mass="15638">MDYFPYGMELLVHLRWNTFLLPSIEKPMNLQTISHVAWGDGIHNVLTCFPYIKELTCRTDFNNEIDFKSLTYLEKLNLIVCGKNHITFPATLKTLALYGCRLPWSDMSIIQTLPNLLVLKLRHSAFEGSCWNTND</sequence>
<comment type="caution">
    <text evidence="1">The sequence shown here is derived from an EMBL/GenBank/DDBJ whole genome shotgun (WGS) entry which is preliminary data.</text>
</comment>
<accession>A0ACB9DFT6</accession>
<evidence type="ECO:0000313" key="1">
    <source>
        <dbReference type="EMBL" id="KAI3745218.1"/>
    </source>
</evidence>
<protein>
    <submittedName>
        <fullName evidence="1">Uncharacterized protein</fullName>
    </submittedName>
</protein>
<dbReference type="EMBL" id="CM042036">
    <property type="protein sequence ID" value="KAI3745218.1"/>
    <property type="molecule type" value="Genomic_DNA"/>
</dbReference>
<proteinExistence type="predicted"/>
<gene>
    <name evidence="1" type="ORF">L1987_58326</name>
</gene>
<evidence type="ECO:0000313" key="2">
    <source>
        <dbReference type="Proteomes" id="UP001056120"/>
    </source>
</evidence>
<reference evidence="1 2" key="2">
    <citation type="journal article" date="2022" name="Mol. Ecol. Resour.">
        <title>The genomes of chicory, endive, great burdock and yacon provide insights into Asteraceae paleo-polyploidization history and plant inulin production.</title>
        <authorList>
            <person name="Fan W."/>
            <person name="Wang S."/>
            <person name="Wang H."/>
            <person name="Wang A."/>
            <person name="Jiang F."/>
            <person name="Liu H."/>
            <person name="Zhao H."/>
            <person name="Xu D."/>
            <person name="Zhang Y."/>
        </authorList>
    </citation>
    <scope>NUCLEOTIDE SEQUENCE [LARGE SCALE GENOMIC DNA]</scope>
    <source>
        <strain evidence="2">cv. Yunnan</strain>
        <tissue evidence="1">Leaves</tissue>
    </source>
</reference>